<reference evidence="2" key="1">
    <citation type="submission" date="2014-12" db="EMBL/GenBank/DDBJ databases">
        <title>Insight into the proteome of Arion vulgaris.</title>
        <authorList>
            <person name="Aradska J."/>
            <person name="Bulat T."/>
            <person name="Smidak R."/>
            <person name="Sarate P."/>
            <person name="Gangsoo J."/>
            <person name="Sialana F."/>
            <person name="Bilban M."/>
            <person name="Lubec G."/>
        </authorList>
    </citation>
    <scope>NUCLEOTIDE SEQUENCE</scope>
    <source>
        <tissue evidence="2">Skin</tissue>
    </source>
</reference>
<evidence type="ECO:0000313" key="2">
    <source>
        <dbReference type="EMBL" id="CEK61724.1"/>
    </source>
</evidence>
<feature type="transmembrane region" description="Helical" evidence="1">
    <location>
        <begin position="241"/>
        <end position="265"/>
    </location>
</feature>
<dbReference type="EMBL" id="HACG01014859">
    <property type="protein sequence ID" value="CEK61724.1"/>
    <property type="molecule type" value="Transcribed_RNA"/>
</dbReference>
<organism evidence="2">
    <name type="scientific">Arion vulgaris</name>
    <dbReference type="NCBI Taxonomy" id="1028688"/>
    <lineage>
        <taxon>Eukaryota</taxon>
        <taxon>Metazoa</taxon>
        <taxon>Spiralia</taxon>
        <taxon>Lophotrochozoa</taxon>
        <taxon>Mollusca</taxon>
        <taxon>Gastropoda</taxon>
        <taxon>Heterobranchia</taxon>
        <taxon>Euthyneura</taxon>
        <taxon>Panpulmonata</taxon>
        <taxon>Eupulmonata</taxon>
        <taxon>Stylommatophora</taxon>
        <taxon>Helicina</taxon>
        <taxon>Arionoidea</taxon>
        <taxon>Arionidae</taxon>
        <taxon>Arion</taxon>
    </lineage>
</organism>
<gene>
    <name evidence="2" type="primary">ORF43062</name>
</gene>
<dbReference type="AlphaFoldDB" id="A0A0B6YZF1"/>
<protein>
    <submittedName>
        <fullName evidence="2">Uncharacterized protein</fullName>
    </submittedName>
</protein>
<feature type="non-terminal residue" evidence="2">
    <location>
        <position position="1"/>
    </location>
</feature>
<sequence length="344" mass="37667">RLENGDFNNTEITFQPQLAFGPDPNSLILTSASNQNWTFDMCSGESTEMTIFCDILVTNVNPVPLQRLHLYSGYNVEYIMLETKVIRVDTVYRYAVSFRPDSSVKYSVKCNIVSSITPNISQAISHDVYVREPPSSKPFFTITKDGQANTFNDGDTANVNDNTPVSVRCSVIGGKPEVASVTITCDNKQNTTTGTSAVIELNVTQTSVVVLCTCTASHVSACYNYISTIQISPASDNDNNLAIAIGVPVGVILAIIIVIVVVVIYRRKKVASNKRTSIYDSPSQQTDNYVYTKPRTGNDSVSVAGSNLTDPYTKLYDTVREGSVNGSYIEVEDTYHSPNRTRIG</sequence>
<evidence type="ECO:0000256" key="1">
    <source>
        <dbReference type="SAM" id="Phobius"/>
    </source>
</evidence>
<keyword evidence="1" id="KW-0812">Transmembrane</keyword>
<keyword evidence="1" id="KW-0472">Membrane</keyword>
<accession>A0A0B6YZF1</accession>
<proteinExistence type="predicted"/>
<keyword evidence="1" id="KW-1133">Transmembrane helix</keyword>
<name>A0A0B6YZF1_9EUPU</name>